<dbReference type="AlphaFoldDB" id="A0A5B1BX44"/>
<accession>A0A5B1BX44</accession>
<name>A0A5B1BX44_MYCSI</name>
<proteinExistence type="predicted"/>
<protein>
    <recommendedName>
        <fullName evidence="4">ESX-1 secretion-associated protein EspH</fullName>
    </recommendedName>
</protein>
<reference evidence="2 3" key="1">
    <citation type="submission" date="2019-09" db="EMBL/GenBank/DDBJ databases">
        <title>Report of infection by Mycobacterium simiae a patient suffering from pulmonary tuberculosis.</title>
        <authorList>
            <person name="Mohanty P.S."/>
            <person name="Bansal A.K."/>
            <person name="Singh H."/>
            <person name="Sharma S."/>
            <person name="Patil S.A."/>
            <person name="Upadhaya P."/>
            <person name="Singh P.K."/>
            <person name="Kumar D."/>
            <person name="Kumar S."/>
            <person name="Singh R.K."/>
            <person name="Chaudhary B."/>
        </authorList>
    </citation>
    <scope>NUCLEOTIDE SEQUENCE [LARGE SCALE GENOMIC DNA]</scope>
    <source>
        <strain evidence="2 3">JAL-560-SIM</strain>
    </source>
</reference>
<organism evidence="2 3">
    <name type="scientific">Mycobacterium simiae</name>
    <name type="common">Mycobacterium habana</name>
    <dbReference type="NCBI Taxonomy" id="1784"/>
    <lineage>
        <taxon>Bacteria</taxon>
        <taxon>Bacillati</taxon>
        <taxon>Actinomycetota</taxon>
        <taxon>Actinomycetes</taxon>
        <taxon>Mycobacteriales</taxon>
        <taxon>Mycobacteriaceae</taxon>
        <taxon>Mycobacterium</taxon>
        <taxon>Mycobacterium simiae complex</taxon>
    </lineage>
</organism>
<feature type="region of interest" description="Disordered" evidence="1">
    <location>
        <begin position="57"/>
        <end position="82"/>
    </location>
</feature>
<evidence type="ECO:0000256" key="1">
    <source>
        <dbReference type="SAM" id="MobiDB-lite"/>
    </source>
</evidence>
<gene>
    <name evidence="2" type="ORF">F0Q45_02455</name>
</gene>
<dbReference type="OrthoDB" id="4641051at2"/>
<dbReference type="RefSeq" id="WP_149652391.1">
    <property type="nucleotide sequence ID" value="NZ_VTZN01000007.1"/>
</dbReference>
<evidence type="ECO:0008006" key="4">
    <source>
        <dbReference type="Google" id="ProtNLM"/>
    </source>
</evidence>
<dbReference type="EMBL" id="VTZN01000007">
    <property type="protein sequence ID" value="KAA1251749.1"/>
    <property type="molecule type" value="Genomic_DNA"/>
</dbReference>
<sequence>MPQHEEHDDLAALDFYDDGEARFDNHSDAALDATDLDGIDDSAAGSADDAFEVFEPAEAENIETEVNGLDSQAETPGEEDKHDEDAVGLFTVVNPPETVSVSALIDGRTQRVDLWAEATRMSESELADEIVVLAGLARKKGLAGQHTYLLQDAFLSDDMRDMGLDVGEVLRDFMQNGMGLSTPEQAAAAQAEVFAARYTTDR</sequence>
<comment type="caution">
    <text evidence="2">The sequence shown here is derived from an EMBL/GenBank/DDBJ whole genome shotgun (WGS) entry which is preliminary data.</text>
</comment>
<keyword evidence="3" id="KW-1185">Reference proteome</keyword>
<evidence type="ECO:0000313" key="2">
    <source>
        <dbReference type="EMBL" id="KAA1251749.1"/>
    </source>
</evidence>
<dbReference type="Proteomes" id="UP000324701">
    <property type="component" value="Unassembled WGS sequence"/>
</dbReference>
<evidence type="ECO:0000313" key="3">
    <source>
        <dbReference type="Proteomes" id="UP000324701"/>
    </source>
</evidence>